<feature type="compositionally biased region" description="Polar residues" evidence="5">
    <location>
        <begin position="158"/>
        <end position="168"/>
    </location>
</feature>
<evidence type="ECO:0000313" key="7">
    <source>
        <dbReference type="EMBL" id="CAF9933570.1"/>
    </source>
</evidence>
<dbReference type="InterPro" id="IPR001841">
    <property type="entry name" value="Znf_RING"/>
</dbReference>
<reference evidence="7" key="1">
    <citation type="submission" date="2021-03" db="EMBL/GenBank/DDBJ databases">
        <authorList>
            <person name="Tagirdzhanova G."/>
        </authorList>
    </citation>
    <scope>NUCLEOTIDE SEQUENCE</scope>
</reference>
<organism evidence="7 8">
    <name type="scientific">Imshaugia aleurites</name>
    <dbReference type="NCBI Taxonomy" id="172621"/>
    <lineage>
        <taxon>Eukaryota</taxon>
        <taxon>Fungi</taxon>
        <taxon>Dikarya</taxon>
        <taxon>Ascomycota</taxon>
        <taxon>Pezizomycotina</taxon>
        <taxon>Lecanoromycetes</taxon>
        <taxon>OSLEUM clade</taxon>
        <taxon>Lecanoromycetidae</taxon>
        <taxon>Lecanorales</taxon>
        <taxon>Lecanorineae</taxon>
        <taxon>Parmeliaceae</taxon>
        <taxon>Imshaugia</taxon>
    </lineage>
</organism>
<evidence type="ECO:0000256" key="4">
    <source>
        <dbReference type="PROSITE-ProRule" id="PRU00175"/>
    </source>
</evidence>
<keyword evidence="8" id="KW-1185">Reference proteome</keyword>
<evidence type="ECO:0000313" key="8">
    <source>
        <dbReference type="Proteomes" id="UP000664534"/>
    </source>
</evidence>
<dbReference type="SUPFAM" id="SSF57850">
    <property type="entry name" value="RING/U-box"/>
    <property type="match status" value="1"/>
</dbReference>
<dbReference type="AlphaFoldDB" id="A0A8H3G0L0"/>
<feature type="region of interest" description="Disordered" evidence="5">
    <location>
        <begin position="112"/>
        <end position="184"/>
    </location>
</feature>
<evidence type="ECO:0000256" key="2">
    <source>
        <dbReference type="ARBA" id="ARBA00022771"/>
    </source>
</evidence>
<dbReference type="EMBL" id="CAJPDT010000071">
    <property type="protein sequence ID" value="CAF9933570.1"/>
    <property type="molecule type" value="Genomic_DNA"/>
</dbReference>
<dbReference type="OrthoDB" id="1742084at2759"/>
<sequence length="310" mass="33216">MDDKVVIDSIGPTVLTINLSGATHGVSIATDVIRISGPGGTTEHNLDSLPIIYEATALAGKLTICDGAGKMVYCWRSSVVVRSMPSVSAEEISERSLSSSLGAAARTEMINPGSSLASGSSVPLGKRRSVSVRTGGTNRVPNASSTAPPASSSNLNNGMTDSRASASGDNLEESLKEPQGPVNEEPLIRFGRRLRELMRKGKWGEVWERTLCQDCQVEPDHPVVADCLHVLCQLCLERHRTITDEIACPTCKETMTGIQSCKGLLELRLGALWETDGHVKTEGDYIDLDDEDTEQGSGFTVAQKNFLDKT</sequence>
<evidence type="ECO:0000256" key="3">
    <source>
        <dbReference type="ARBA" id="ARBA00022833"/>
    </source>
</evidence>
<comment type="caution">
    <text evidence="7">The sequence shown here is derived from an EMBL/GenBank/DDBJ whole genome shotgun (WGS) entry which is preliminary data.</text>
</comment>
<feature type="compositionally biased region" description="Polar residues" evidence="5">
    <location>
        <begin position="112"/>
        <end position="121"/>
    </location>
</feature>
<accession>A0A8H3G0L0</accession>
<dbReference type="PROSITE" id="PS00518">
    <property type="entry name" value="ZF_RING_1"/>
    <property type="match status" value="1"/>
</dbReference>
<dbReference type="Proteomes" id="UP000664534">
    <property type="component" value="Unassembled WGS sequence"/>
</dbReference>
<feature type="compositionally biased region" description="Polar residues" evidence="5">
    <location>
        <begin position="131"/>
        <end position="140"/>
    </location>
</feature>
<evidence type="ECO:0000256" key="1">
    <source>
        <dbReference type="ARBA" id="ARBA00022723"/>
    </source>
</evidence>
<dbReference type="InterPro" id="IPR013083">
    <property type="entry name" value="Znf_RING/FYVE/PHD"/>
</dbReference>
<keyword evidence="2 4" id="KW-0863">Zinc-finger</keyword>
<dbReference type="PROSITE" id="PS50089">
    <property type="entry name" value="ZF_RING_2"/>
    <property type="match status" value="1"/>
</dbReference>
<keyword evidence="3" id="KW-0862">Zinc</keyword>
<dbReference type="GO" id="GO:0008270">
    <property type="term" value="F:zinc ion binding"/>
    <property type="evidence" value="ECO:0007669"/>
    <property type="project" value="UniProtKB-KW"/>
</dbReference>
<dbReference type="Gene3D" id="3.30.40.10">
    <property type="entry name" value="Zinc/RING finger domain, C3HC4 (zinc finger)"/>
    <property type="match status" value="1"/>
</dbReference>
<proteinExistence type="predicted"/>
<evidence type="ECO:0000259" key="6">
    <source>
        <dbReference type="PROSITE" id="PS50089"/>
    </source>
</evidence>
<name>A0A8H3G0L0_9LECA</name>
<feature type="domain" description="RING-type" evidence="6">
    <location>
        <begin position="212"/>
        <end position="252"/>
    </location>
</feature>
<evidence type="ECO:0000256" key="5">
    <source>
        <dbReference type="SAM" id="MobiDB-lite"/>
    </source>
</evidence>
<dbReference type="InterPro" id="IPR017907">
    <property type="entry name" value="Znf_RING_CS"/>
</dbReference>
<protein>
    <recommendedName>
        <fullName evidence="6">RING-type domain-containing protein</fullName>
    </recommendedName>
</protein>
<keyword evidence="1" id="KW-0479">Metal-binding</keyword>
<gene>
    <name evidence="7" type="ORF">IMSHALPRED_009397</name>
</gene>
<feature type="compositionally biased region" description="Low complexity" evidence="5">
    <location>
        <begin position="141"/>
        <end position="157"/>
    </location>
</feature>